<gene>
    <name evidence="2" type="ORF">CLAFUR5_13104</name>
</gene>
<dbReference type="Proteomes" id="UP000756132">
    <property type="component" value="Chromosome 11"/>
</dbReference>
<evidence type="ECO:0000256" key="1">
    <source>
        <dbReference type="SAM" id="MobiDB-lite"/>
    </source>
</evidence>
<dbReference type="OrthoDB" id="4770905at2759"/>
<keyword evidence="3" id="KW-1185">Reference proteome</keyword>
<organism evidence="2 3">
    <name type="scientific">Passalora fulva</name>
    <name type="common">Tomato leaf mold</name>
    <name type="synonym">Cladosporium fulvum</name>
    <dbReference type="NCBI Taxonomy" id="5499"/>
    <lineage>
        <taxon>Eukaryota</taxon>
        <taxon>Fungi</taxon>
        <taxon>Dikarya</taxon>
        <taxon>Ascomycota</taxon>
        <taxon>Pezizomycotina</taxon>
        <taxon>Dothideomycetes</taxon>
        <taxon>Dothideomycetidae</taxon>
        <taxon>Mycosphaerellales</taxon>
        <taxon>Mycosphaerellaceae</taxon>
        <taxon>Fulvia</taxon>
    </lineage>
</organism>
<reference evidence="2" key="2">
    <citation type="journal article" date="2022" name="Microb. Genom.">
        <title>A chromosome-scale genome assembly of the tomato pathogen Cladosporium fulvum reveals a compartmentalized genome architecture and the presence of a dispensable chromosome.</title>
        <authorList>
            <person name="Zaccaron A.Z."/>
            <person name="Chen L.H."/>
            <person name="Samaras A."/>
            <person name="Stergiopoulos I."/>
        </authorList>
    </citation>
    <scope>NUCLEOTIDE SEQUENCE</scope>
    <source>
        <strain evidence="2">Race5_Kim</strain>
    </source>
</reference>
<evidence type="ECO:0000313" key="3">
    <source>
        <dbReference type="Proteomes" id="UP000756132"/>
    </source>
</evidence>
<name>A0A9Q8PK55_PASFU</name>
<sequence length="447" mass="50080">MALPYPEGEVYFKRSALSFTDNGWSFVINVDDADAAKGMEVFNKRYCLIEWVWNEPCPANTDFTDNRLPPRCKNTRADKDGIGDNRVYWDYLPVMFGDAEDLSFRSIKRHVQLQTPRRGNGEYKKRGAGGPAKIVLSPVELLNDKDGPLPFMWIDLNFPVRAIYLPLQYQPSKDYPDLCSYLMLDFRLRKGVKMFDQKDYSMDGLPTRHDVPFDNKLGLGYRPRQTLGIDIRGVYNFLILPRQLRSAEKGLFMPTDPADALVRLTGPENPSVPSQAQPDRGFIQLPFTDKLDIAHVINEHFGVELTYIPFEMPPDAETPMEEVRSILKMAVGVGLGFIPGVGPLVQRGFMIVMAIAEDPEGFKNRDPLELGLSIADAVAESALQLRGNMSYIGKGSAKGQRKGIVSEIGLKTINFSSKTLLKDEPEIGADPKDEKEKPTIRTGLTVG</sequence>
<feature type="region of interest" description="Disordered" evidence="1">
    <location>
        <begin position="424"/>
        <end position="447"/>
    </location>
</feature>
<dbReference type="GeneID" id="71992982"/>
<proteinExistence type="predicted"/>
<reference evidence="2" key="1">
    <citation type="submission" date="2021-12" db="EMBL/GenBank/DDBJ databases">
        <authorList>
            <person name="Zaccaron A."/>
            <person name="Stergiopoulos I."/>
        </authorList>
    </citation>
    <scope>NUCLEOTIDE SEQUENCE</scope>
    <source>
        <strain evidence="2">Race5_Kim</strain>
    </source>
</reference>
<dbReference type="RefSeq" id="XP_047768292.1">
    <property type="nucleotide sequence ID" value="XM_047912252.1"/>
</dbReference>
<dbReference type="EMBL" id="CP090173">
    <property type="protein sequence ID" value="UJO23926.1"/>
    <property type="molecule type" value="Genomic_DNA"/>
</dbReference>
<dbReference type="AlphaFoldDB" id="A0A9Q8PK55"/>
<evidence type="ECO:0000313" key="2">
    <source>
        <dbReference type="EMBL" id="UJO23926.1"/>
    </source>
</evidence>
<feature type="compositionally biased region" description="Basic and acidic residues" evidence="1">
    <location>
        <begin position="424"/>
        <end position="439"/>
    </location>
</feature>
<accession>A0A9Q8PK55</accession>
<protein>
    <submittedName>
        <fullName evidence="2">Uncharacterized protein</fullName>
    </submittedName>
</protein>
<dbReference type="KEGG" id="ffu:CLAFUR5_13104"/>